<feature type="domain" description="Helicase C-terminal" evidence="8">
    <location>
        <begin position="231"/>
        <end position="380"/>
    </location>
</feature>
<dbReference type="SUPFAM" id="SSF52540">
    <property type="entry name" value="P-loop containing nucleoside triphosphate hydrolases"/>
    <property type="match status" value="1"/>
</dbReference>
<dbReference type="NCBIfam" id="NF008744">
    <property type="entry name" value="PRK11776.1"/>
    <property type="match status" value="1"/>
</dbReference>
<dbReference type="InterPro" id="IPR044742">
    <property type="entry name" value="DEAD/DEAH_RhlB"/>
</dbReference>
<dbReference type="InterPro" id="IPR014001">
    <property type="entry name" value="Helicase_ATP-bd"/>
</dbReference>
<evidence type="ECO:0000259" key="7">
    <source>
        <dbReference type="PROSITE" id="PS51192"/>
    </source>
</evidence>
<sequence>MSLFSSLPLETSISDALERRNFHSMTPVQQETLPHSLAGGDVLAQARTGSGKTLAFLLPVFRQLQQENFAPQALILCPTRELAEQVAQEARLLGQVKGNIKVLALCGGVPIRHHIQSLEHGAHIVVGTPGRIKDLLTRNQLNLSQVRVRVLDEVDRMLDLGFFDDVAQIFAAINTPVQTLLFSATMPAAVESLAARYLSNPLKCEIQQPELAQSQIKELAYHVGTLSKLQALKALLTTYQPSSAIIFCNRRIQVAEVVEELSRAGFSVQGLEGGMEQAQRNEVIVRFSAKALQLLVATDVAARGLDIDQVDYVVNYAVSEEVESHIHRIGRTGRGDAQGTAITLYDDSELAHLHKIEVFRDVELTKKNAQGLTFQPKNVTQPAFTCLVLSAGKKSKIRPGDIVGALTNDAAIQAEDIGNIKVLSNMSYVAVKTRSAKRAVAHFREGKIKGKKVRCKKLA</sequence>
<organism evidence="10 11">
    <name type="scientific">Alteromonas ponticola</name>
    <dbReference type="NCBI Taxonomy" id="2720613"/>
    <lineage>
        <taxon>Bacteria</taxon>
        <taxon>Pseudomonadati</taxon>
        <taxon>Pseudomonadota</taxon>
        <taxon>Gammaproteobacteria</taxon>
        <taxon>Alteromonadales</taxon>
        <taxon>Alteromonadaceae</taxon>
        <taxon>Alteromonas/Salinimonas group</taxon>
        <taxon>Alteromonas</taxon>
    </lineage>
</organism>
<dbReference type="CDD" id="cd18787">
    <property type="entry name" value="SF2_C_DEAD"/>
    <property type="match status" value="1"/>
</dbReference>
<dbReference type="GO" id="GO:0016787">
    <property type="term" value="F:hydrolase activity"/>
    <property type="evidence" value="ECO:0007669"/>
    <property type="project" value="UniProtKB-KW"/>
</dbReference>
<dbReference type="Pfam" id="PF03880">
    <property type="entry name" value="DbpA"/>
    <property type="match status" value="1"/>
</dbReference>
<evidence type="ECO:0000256" key="4">
    <source>
        <dbReference type="ARBA" id="ARBA00022840"/>
    </source>
</evidence>
<evidence type="ECO:0000259" key="9">
    <source>
        <dbReference type="PROSITE" id="PS51195"/>
    </source>
</evidence>
<comment type="similarity">
    <text evidence="5">Belongs to the DEAD box helicase family.</text>
</comment>
<evidence type="ECO:0000256" key="3">
    <source>
        <dbReference type="ARBA" id="ARBA00022806"/>
    </source>
</evidence>
<evidence type="ECO:0000256" key="2">
    <source>
        <dbReference type="ARBA" id="ARBA00022801"/>
    </source>
</evidence>
<feature type="domain" description="DEAD-box RNA helicase Q" evidence="9">
    <location>
        <begin position="2"/>
        <end position="30"/>
    </location>
</feature>
<dbReference type="SMART" id="SM00490">
    <property type="entry name" value="HELICc"/>
    <property type="match status" value="1"/>
</dbReference>
<dbReference type="GO" id="GO:0003724">
    <property type="term" value="F:RNA helicase activity"/>
    <property type="evidence" value="ECO:0007669"/>
    <property type="project" value="UniProtKB-EC"/>
</dbReference>
<dbReference type="InterPro" id="IPR001650">
    <property type="entry name" value="Helicase_C-like"/>
</dbReference>
<dbReference type="InterPro" id="IPR027417">
    <property type="entry name" value="P-loop_NTPase"/>
</dbReference>
<accession>A0ABX1R4Z0</accession>
<dbReference type="InterPro" id="IPR014014">
    <property type="entry name" value="RNA_helicase_DEAD_Q_motif"/>
</dbReference>
<dbReference type="EMBL" id="JAATNW010000006">
    <property type="protein sequence ID" value="NMH60956.1"/>
    <property type="molecule type" value="Genomic_DNA"/>
</dbReference>
<dbReference type="PANTHER" id="PTHR47959:SF1">
    <property type="entry name" value="ATP-DEPENDENT RNA HELICASE DBPA"/>
    <property type="match status" value="1"/>
</dbReference>
<dbReference type="Pfam" id="PF00271">
    <property type="entry name" value="Helicase_C"/>
    <property type="match status" value="1"/>
</dbReference>
<dbReference type="EC" id="3.6.4.13" evidence="10"/>
<feature type="domain" description="Helicase ATP-binding" evidence="7">
    <location>
        <begin position="33"/>
        <end position="204"/>
    </location>
</feature>
<dbReference type="InterPro" id="IPR012677">
    <property type="entry name" value="Nucleotide-bd_a/b_plait_sf"/>
</dbReference>
<evidence type="ECO:0000256" key="1">
    <source>
        <dbReference type="ARBA" id="ARBA00022741"/>
    </source>
</evidence>
<dbReference type="PROSITE" id="PS51194">
    <property type="entry name" value="HELICASE_CTER"/>
    <property type="match status" value="1"/>
</dbReference>
<dbReference type="InterPro" id="IPR050079">
    <property type="entry name" value="DEAD_box_RNA_helicase"/>
</dbReference>
<reference evidence="10 11" key="1">
    <citation type="submission" date="2020-03" db="EMBL/GenBank/DDBJ databases">
        <title>Alteromonas ponticola sp. nov., isolated from seawater.</title>
        <authorList>
            <person name="Yoon J.-H."/>
            <person name="Kim Y.-O."/>
        </authorList>
    </citation>
    <scope>NUCLEOTIDE SEQUENCE [LARGE SCALE GENOMIC DNA]</scope>
    <source>
        <strain evidence="10 11">MYP5</strain>
    </source>
</reference>
<proteinExistence type="inferred from homology"/>
<dbReference type="InterPro" id="IPR005580">
    <property type="entry name" value="DbpA/CsdA_RNA-bd_dom"/>
</dbReference>
<evidence type="ECO:0000256" key="5">
    <source>
        <dbReference type="ARBA" id="ARBA00038437"/>
    </source>
</evidence>
<dbReference type="CDD" id="cd00268">
    <property type="entry name" value="DEADc"/>
    <property type="match status" value="1"/>
</dbReference>
<dbReference type="Pfam" id="PF00270">
    <property type="entry name" value="DEAD"/>
    <property type="match status" value="1"/>
</dbReference>
<dbReference type="Gene3D" id="3.40.50.300">
    <property type="entry name" value="P-loop containing nucleotide triphosphate hydrolases"/>
    <property type="match status" value="2"/>
</dbReference>
<dbReference type="Gene3D" id="3.30.70.330">
    <property type="match status" value="1"/>
</dbReference>
<keyword evidence="4" id="KW-0067">ATP-binding</keyword>
<keyword evidence="2 10" id="KW-0378">Hydrolase</keyword>
<dbReference type="Proteomes" id="UP000709336">
    <property type="component" value="Unassembled WGS sequence"/>
</dbReference>
<keyword evidence="11" id="KW-1185">Reference proteome</keyword>
<feature type="short sequence motif" description="Q motif" evidence="6">
    <location>
        <begin position="2"/>
        <end position="30"/>
    </location>
</feature>
<dbReference type="SMART" id="SM00487">
    <property type="entry name" value="DEXDc"/>
    <property type="match status" value="1"/>
</dbReference>
<keyword evidence="1" id="KW-0547">Nucleotide-binding</keyword>
<name>A0ABX1R4Z0_9ALTE</name>
<evidence type="ECO:0000256" key="6">
    <source>
        <dbReference type="PROSITE-ProRule" id="PRU00552"/>
    </source>
</evidence>
<dbReference type="PROSITE" id="PS51192">
    <property type="entry name" value="HELICASE_ATP_BIND_1"/>
    <property type="match status" value="1"/>
</dbReference>
<dbReference type="InterPro" id="IPR011545">
    <property type="entry name" value="DEAD/DEAH_box_helicase_dom"/>
</dbReference>
<evidence type="ECO:0000313" key="10">
    <source>
        <dbReference type="EMBL" id="NMH60956.1"/>
    </source>
</evidence>
<evidence type="ECO:0000313" key="11">
    <source>
        <dbReference type="Proteomes" id="UP000709336"/>
    </source>
</evidence>
<evidence type="ECO:0000259" key="8">
    <source>
        <dbReference type="PROSITE" id="PS51194"/>
    </source>
</evidence>
<keyword evidence="3 10" id="KW-0347">Helicase</keyword>
<dbReference type="PANTHER" id="PTHR47959">
    <property type="entry name" value="ATP-DEPENDENT RNA HELICASE RHLE-RELATED"/>
    <property type="match status" value="1"/>
</dbReference>
<gene>
    <name evidence="10" type="primary">dbpA</name>
    <name evidence="10" type="ORF">HCJ96_13040</name>
</gene>
<dbReference type="PROSITE" id="PS51195">
    <property type="entry name" value="Q_MOTIF"/>
    <property type="match status" value="1"/>
</dbReference>
<protein>
    <submittedName>
        <fullName evidence="10">ATP-dependent RNA helicase DbpA</fullName>
        <ecNumber evidence="10">3.6.4.13</ecNumber>
    </submittedName>
</protein>
<dbReference type="RefSeq" id="WP_169211495.1">
    <property type="nucleotide sequence ID" value="NZ_JAATNW010000006.1"/>
</dbReference>
<comment type="caution">
    <text evidence="10">The sequence shown here is derived from an EMBL/GenBank/DDBJ whole genome shotgun (WGS) entry which is preliminary data.</text>
</comment>